<evidence type="ECO:0000256" key="1">
    <source>
        <dbReference type="SAM" id="Phobius"/>
    </source>
</evidence>
<feature type="non-terminal residue" evidence="3">
    <location>
        <position position="637"/>
    </location>
</feature>
<evidence type="ECO:0000313" key="3">
    <source>
        <dbReference type="EMBL" id="KAG7171615.1"/>
    </source>
</evidence>
<organism evidence="3 4">
    <name type="scientific">Homarus americanus</name>
    <name type="common">American lobster</name>
    <dbReference type="NCBI Taxonomy" id="6706"/>
    <lineage>
        <taxon>Eukaryota</taxon>
        <taxon>Metazoa</taxon>
        <taxon>Ecdysozoa</taxon>
        <taxon>Arthropoda</taxon>
        <taxon>Crustacea</taxon>
        <taxon>Multicrustacea</taxon>
        <taxon>Malacostraca</taxon>
        <taxon>Eumalacostraca</taxon>
        <taxon>Eucarida</taxon>
        <taxon>Decapoda</taxon>
        <taxon>Pleocyemata</taxon>
        <taxon>Astacidea</taxon>
        <taxon>Nephropoidea</taxon>
        <taxon>Nephropidae</taxon>
        <taxon>Homarus</taxon>
    </lineage>
</organism>
<dbReference type="GO" id="GO:0009100">
    <property type="term" value="P:glycoprotein metabolic process"/>
    <property type="evidence" value="ECO:0007669"/>
    <property type="project" value="UniProtKB-ARBA"/>
</dbReference>
<keyword evidence="1" id="KW-1133">Transmembrane helix</keyword>
<dbReference type="PANTHER" id="PTHR13627">
    <property type="entry name" value="FUKUTIN RELATED PROTEIN"/>
    <property type="match status" value="1"/>
</dbReference>
<dbReference type="EMBL" id="JAHLQT010012015">
    <property type="protein sequence ID" value="KAG7171615.1"/>
    <property type="molecule type" value="Genomic_DNA"/>
</dbReference>
<keyword evidence="4" id="KW-1185">Reference proteome</keyword>
<sequence>MQSFFQVVVWPGGSMKGHSRQHVCAWVLGASLVLIIINHFIYNDLLNDTRIKSLPAATQGHQDSGQQGQARVGHQQYRDRRLVKELEDIQRQISRLAGQKAVVDAKWAVGLKAVIADLSPKMAVTNLSTWDFSARLKDMEPAPPSPGRTRHVCPEVYLGPKVDNFRFHGMEAEKCSYVPPFREVLTVVLPAFSWSPNTTTFVISQIRKFYDIPIVVISEAPNITHNMTDVTTVSYNSNGFYDGSVLNKAIKQITTPYVLVGMSLAHFDNQSSLERLVRVLDDLEHVEVAAGAARDLQSHWIHGCLQQRLADYQALYTTGYYYSKYECMYCDDLLTPFITSTKFINSLPFADTLSGPAMYREWFNKVRAAGHMAMVCPDVMFYLTSHVNMIKEDWQKVARLWNIEKVTSYTGHVHSFSCKSVDISCKDPLKRIKSFLLPPCCRAIMEQELDYLLDYGDEHNLHYELHAGSNLGAVKMGGYLPWDYDSDILFEQQKYDQWLKMRKYIKKRKCTLNVVKEKVYFVIKCPYFFLEFYSHGNVTRQWLPAEYRNTPTKILYAGRWRNVVANPGLIARNYIGFEYLKHASHWRTHSTTDIGKAKGGYENPGVWQRCEKPGHHSCYDRYPGDGNLPFLKPFLHP</sequence>
<name>A0A8J5T0N5_HOMAM</name>
<comment type="caution">
    <text evidence="3">The sequence shown here is derived from an EMBL/GenBank/DDBJ whole genome shotgun (WGS) entry which is preliminary data.</text>
</comment>
<dbReference type="Proteomes" id="UP000747542">
    <property type="component" value="Unassembled WGS sequence"/>
</dbReference>
<gene>
    <name evidence="3" type="primary">Fkrp-L4</name>
    <name evidence="3" type="ORF">Hamer_G014753</name>
</gene>
<accession>A0A8J5T0N5</accession>
<evidence type="ECO:0000259" key="2">
    <source>
        <dbReference type="Pfam" id="PF04991"/>
    </source>
</evidence>
<dbReference type="InterPro" id="IPR052613">
    <property type="entry name" value="LicD_transferase"/>
</dbReference>
<evidence type="ECO:0000313" key="4">
    <source>
        <dbReference type="Proteomes" id="UP000747542"/>
    </source>
</evidence>
<feature type="domain" description="LicD/FKTN/FKRP nucleotidyltransferase" evidence="2">
    <location>
        <begin position="458"/>
        <end position="505"/>
    </location>
</feature>
<keyword evidence="1" id="KW-0472">Membrane</keyword>
<keyword evidence="1" id="KW-0812">Transmembrane</keyword>
<reference evidence="3" key="1">
    <citation type="journal article" date="2021" name="Sci. Adv.">
        <title>The American lobster genome reveals insights on longevity, neural, and immune adaptations.</title>
        <authorList>
            <person name="Polinski J.M."/>
            <person name="Zimin A.V."/>
            <person name="Clark K.F."/>
            <person name="Kohn A.B."/>
            <person name="Sadowski N."/>
            <person name="Timp W."/>
            <person name="Ptitsyn A."/>
            <person name="Khanna P."/>
            <person name="Romanova D.Y."/>
            <person name="Williams P."/>
            <person name="Greenwood S.J."/>
            <person name="Moroz L.L."/>
            <person name="Walt D.R."/>
            <person name="Bodnar A.G."/>
        </authorList>
    </citation>
    <scope>NUCLEOTIDE SEQUENCE</scope>
    <source>
        <strain evidence="3">GMGI-L3</strain>
    </source>
</reference>
<protein>
    <submittedName>
        <fullName evidence="3">Fukutin-related protein-like 4</fullName>
    </submittedName>
</protein>
<dbReference type="AlphaFoldDB" id="A0A8J5T0N5"/>
<dbReference type="InterPro" id="IPR007074">
    <property type="entry name" value="LicD/FKTN/FKRP_NTP_transf"/>
</dbReference>
<feature type="transmembrane region" description="Helical" evidence="1">
    <location>
        <begin position="23"/>
        <end position="42"/>
    </location>
</feature>
<dbReference type="Pfam" id="PF04991">
    <property type="entry name" value="LicD"/>
    <property type="match status" value="1"/>
</dbReference>
<dbReference type="PANTHER" id="PTHR13627:SF34">
    <property type="entry name" value="RIBITOL-5-PHOSPHATE TRANSFERASE"/>
    <property type="match status" value="1"/>
</dbReference>
<proteinExistence type="predicted"/>